<dbReference type="SUPFAM" id="SSF56784">
    <property type="entry name" value="HAD-like"/>
    <property type="match status" value="1"/>
</dbReference>
<feature type="domain" description="BRCT" evidence="11">
    <location>
        <begin position="565"/>
        <end position="667"/>
    </location>
</feature>
<evidence type="ECO:0000256" key="3">
    <source>
        <dbReference type="ARBA" id="ARBA00022801"/>
    </source>
</evidence>
<evidence type="ECO:0000259" key="12">
    <source>
        <dbReference type="PROSITE" id="PS50969"/>
    </source>
</evidence>
<evidence type="ECO:0000259" key="11">
    <source>
        <dbReference type="PROSITE" id="PS50172"/>
    </source>
</evidence>
<name>A0A2B4RSL1_STYPI</name>
<feature type="compositionally biased region" description="Basic and acidic residues" evidence="10">
    <location>
        <begin position="822"/>
        <end position="836"/>
    </location>
</feature>
<dbReference type="STRING" id="50429.A0A2B4RSL1"/>
<sequence>MADKKTREVVISTSSSAKLLRWRVCPGSEVREGSVLCFYEIVGGVDQTGSFITQPKLKSAFTGKVRKLLVAEGEIVAARAPVLLIDEATECEHGMVMKDLCCDCGADLRKLNEEKDEPSSPTLASVPIIHNIPELKVSQEKAEALGKKDKERLLQTRKLSLVVDLDQTLIHTTIELIPEDMEDVHHFQLPGYPAWYHTKIRPGAVNFLNSVSSLFELHIFTMGSRMYAHTIAGMLDPGGKLFAHRIRSRDECFNPFSKSRDLRALFPSGDNMVCLIDDREDVWNFAANLIRVKPYQFFKGVGDINAPPGGSVPVTEDINPPGNPGDQIETTEGDAKVEESNSREDNEGDVTEQKKNDAVFDDNGETKQKVANVETKEIHELVEDVQISTDSNEPDVEEKEQSKIEKAKITEKAVKERETSLRVVENGGGDSASNETVKDESTEIQTSSENTRNGKHDTDRKAQDDSEQQPSDESVSTSSKTLLKSEGDQTKIKKSRQQVYEFGDGDDDYLLHLEDILRRIHDAYYKTVESIQSQAPEEVKNNPNIVKYCTPGTLTPDTKLIVTELRRDVLRGANVVFTGVIPTSTKQEDSQPWRVACALGARVNNVIITPKDTNCDSDVTTHVIAGRLGTEKSYRAVKSRGVKLVNPGWLFCCFERWEKVDERLFPVEGLEKYKQQVRDHSTPRGTPGETTDSSAVEKVILDLNVFDKENVAAKSRSDSASSADLLMSTLNPLLSFSPSEVEAMDKEVEDLMNDSDGESDLIGSVSESSSSPDPEKSESTSKRKRENERDSQEDENELASKKVKLDDDDDDKQDEGDEKIDCDELSRSPDSDDHYTRRSTPSDDEDDGDDDDDDDDDDMAAMLDAELSHSEAAGFAHEAFRPDLNAFRSNLDPDHN</sequence>
<dbReference type="InterPro" id="IPR036412">
    <property type="entry name" value="HAD-like_sf"/>
</dbReference>
<dbReference type="InterPro" id="IPR023214">
    <property type="entry name" value="HAD_sf"/>
</dbReference>
<dbReference type="Gene3D" id="3.40.50.1000">
    <property type="entry name" value="HAD superfamily/HAD-like"/>
    <property type="match status" value="1"/>
</dbReference>
<comment type="caution">
    <text evidence="13">The sequence shown here is derived from an EMBL/GenBank/DDBJ whole genome shotgun (WGS) entry which is preliminary data.</text>
</comment>
<evidence type="ECO:0000313" key="13">
    <source>
        <dbReference type="EMBL" id="PFX19809.1"/>
    </source>
</evidence>
<dbReference type="AlphaFoldDB" id="A0A2B4RSL1"/>
<dbReference type="SUPFAM" id="SSF52113">
    <property type="entry name" value="BRCT domain"/>
    <property type="match status" value="1"/>
</dbReference>
<dbReference type="InterPro" id="IPR011947">
    <property type="entry name" value="FCP1_euk"/>
</dbReference>
<feature type="region of interest" description="Disordered" evidence="10">
    <location>
        <begin position="308"/>
        <end position="368"/>
    </location>
</feature>
<dbReference type="Pfam" id="PF03031">
    <property type="entry name" value="NIF"/>
    <property type="match status" value="1"/>
</dbReference>
<dbReference type="FunFam" id="3.40.50.10190:FF:000007">
    <property type="entry name" value="RNA polymerase II subunit A C-terminal domain phosphatase"/>
    <property type="match status" value="1"/>
</dbReference>
<comment type="catalytic activity">
    <reaction evidence="7 9">
        <text>O-phospho-L-seryl-[protein] + H2O = L-seryl-[protein] + phosphate</text>
        <dbReference type="Rhea" id="RHEA:20629"/>
        <dbReference type="Rhea" id="RHEA-COMP:9863"/>
        <dbReference type="Rhea" id="RHEA-COMP:11604"/>
        <dbReference type="ChEBI" id="CHEBI:15377"/>
        <dbReference type="ChEBI" id="CHEBI:29999"/>
        <dbReference type="ChEBI" id="CHEBI:43474"/>
        <dbReference type="ChEBI" id="CHEBI:83421"/>
        <dbReference type="EC" id="3.1.3.16"/>
    </reaction>
</comment>
<dbReference type="Proteomes" id="UP000225706">
    <property type="component" value="Unassembled WGS sequence"/>
</dbReference>
<feature type="compositionally biased region" description="Acidic residues" evidence="10">
    <location>
        <begin position="806"/>
        <end position="821"/>
    </location>
</feature>
<dbReference type="CDD" id="cd17729">
    <property type="entry name" value="BRCT_CTDP1"/>
    <property type="match status" value="1"/>
</dbReference>
<organism evidence="13 14">
    <name type="scientific">Stylophora pistillata</name>
    <name type="common">Smooth cauliflower coral</name>
    <dbReference type="NCBI Taxonomy" id="50429"/>
    <lineage>
        <taxon>Eukaryota</taxon>
        <taxon>Metazoa</taxon>
        <taxon>Cnidaria</taxon>
        <taxon>Anthozoa</taxon>
        <taxon>Hexacorallia</taxon>
        <taxon>Scleractinia</taxon>
        <taxon>Astrocoeniina</taxon>
        <taxon>Pocilloporidae</taxon>
        <taxon>Stylophora</taxon>
    </lineage>
</organism>
<evidence type="ECO:0000256" key="9">
    <source>
        <dbReference type="RuleBase" id="RU366066"/>
    </source>
</evidence>
<evidence type="ECO:0000256" key="5">
    <source>
        <dbReference type="ARBA" id="ARBA00023242"/>
    </source>
</evidence>
<feature type="compositionally biased region" description="Basic and acidic residues" evidence="10">
    <location>
        <begin position="333"/>
        <end position="368"/>
    </location>
</feature>
<evidence type="ECO:0000256" key="10">
    <source>
        <dbReference type="SAM" id="MobiDB-lite"/>
    </source>
</evidence>
<dbReference type="InterPro" id="IPR036420">
    <property type="entry name" value="BRCT_dom_sf"/>
</dbReference>
<accession>A0A2B4RSL1</accession>
<feature type="compositionally biased region" description="Basic and acidic residues" evidence="10">
    <location>
        <begin position="452"/>
        <end position="464"/>
    </location>
</feature>
<reference evidence="14" key="1">
    <citation type="journal article" date="2017" name="bioRxiv">
        <title>Comparative analysis of the genomes of Stylophora pistillata and Acropora digitifera provides evidence for extensive differences between species of corals.</title>
        <authorList>
            <person name="Voolstra C.R."/>
            <person name="Li Y."/>
            <person name="Liew Y.J."/>
            <person name="Baumgarten S."/>
            <person name="Zoccola D."/>
            <person name="Flot J.-F."/>
            <person name="Tambutte S."/>
            <person name="Allemand D."/>
            <person name="Aranda M."/>
        </authorList>
    </citation>
    <scope>NUCLEOTIDE SEQUENCE [LARGE SCALE GENOMIC DNA]</scope>
</reference>
<feature type="region of interest" description="Disordered" evidence="10">
    <location>
        <begin position="753"/>
        <end position="870"/>
    </location>
</feature>
<feature type="compositionally biased region" description="Basic and acidic residues" evidence="10">
    <location>
        <begin position="773"/>
        <end position="790"/>
    </location>
</feature>
<dbReference type="OrthoDB" id="10249888at2759"/>
<dbReference type="EC" id="3.1.3.16" evidence="2 9"/>
<dbReference type="SMART" id="SM00577">
    <property type="entry name" value="CPDc"/>
    <property type="match status" value="1"/>
</dbReference>
<keyword evidence="3 9" id="KW-0378">Hydrolase</keyword>
<evidence type="ECO:0000313" key="14">
    <source>
        <dbReference type="Proteomes" id="UP000225706"/>
    </source>
</evidence>
<evidence type="ECO:0000256" key="8">
    <source>
        <dbReference type="ARBA" id="ARBA00048336"/>
    </source>
</evidence>
<evidence type="ECO:0000256" key="4">
    <source>
        <dbReference type="ARBA" id="ARBA00022912"/>
    </source>
</evidence>
<protein>
    <recommendedName>
        <fullName evidence="6 9">RNA polymerase II subunit A C-terminal domain phosphatase</fullName>
        <ecNumber evidence="2 9">3.1.3.16</ecNumber>
    </recommendedName>
</protein>
<keyword evidence="4" id="KW-0904">Protein phosphatase</keyword>
<feature type="compositionally biased region" description="Low complexity" evidence="10">
    <location>
        <begin position="760"/>
        <end position="772"/>
    </location>
</feature>
<feature type="compositionally biased region" description="Acidic residues" evidence="10">
    <location>
        <begin position="842"/>
        <end position="859"/>
    </location>
</feature>
<feature type="compositionally biased region" description="Basic and acidic residues" evidence="10">
    <location>
        <begin position="399"/>
        <end position="420"/>
    </location>
</feature>
<feature type="region of interest" description="Disordered" evidence="10">
    <location>
        <begin position="382"/>
        <end position="497"/>
    </location>
</feature>
<comment type="function">
    <text evidence="9">This promotes the activity of RNA polymerase II.</text>
</comment>
<feature type="region of interest" description="Disordered" evidence="10">
    <location>
        <begin position="675"/>
        <end position="694"/>
    </location>
</feature>
<dbReference type="Pfam" id="PF00533">
    <property type="entry name" value="BRCT"/>
    <property type="match status" value="1"/>
</dbReference>
<dbReference type="InterPro" id="IPR039189">
    <property type="entry name" value="Fcp1"/>
</dbReference>
<feature type="domain" description="FCP1 homology" evidence="12">
    <location>
        <begin position="154"/>
        <end position="318"/>
    </location>
</feature>
<dbReference type="PANTHER" id="PTHR23081">
    <property type="entry name" value="RNA POLYMERASE II CTD PHOSPHATASE"/>
    <property type="match status" value="1"/>
</dbReference>
<comment type="catalytic activity">
    <reaction evidence="8 9">
        <text>O-phospho-L-threonyl-[protein] + H2O = L-threonyl-[protein] + phosphate</text>
        <dbReference type="Rhea" id="RHEA:47004"/>
        <dbReference type="Rhea" id="RHEA-COMP:11060"/>
        <dbReference type="Rhea" id="RHEA-COMP:11605"/>
        <dbReference type="ChEBI" id="CHEBI:15377"/>
        <dbReference type="ChEBI" id="CHEBI:30013"/>
        <dbReference type="ChEBI" id="CHEBI:43474"/>
        <dbReference type="ChEBI" id="CHEBI:61977"/>
        <dbReference type="EC" id="3.1.3.16"/>
    </reaction>
</comment>
<dbReference type="Gene3D" id="3.40.50.10190">
    <property type="entry name" value="BRCT domain"/>
    <property type="match status" value="1"/>
</dbReference>
<dbReference type="NCBIfam" id="TIGR02250">
    <property type="entry name" value="FCP1_euk"/>
    <property type="match status" value="1"/>
</dbReference>
<dbReference type="GO" id="GO:0005634">
    <property type="term" value="C:nucleus"/>
    <property type="evidence" value="ECO:0007669"/>
    <property type="project" value="UniProtKB-SubCell"/>
</dbReference>
<evidence type="ECO:0000256" key="7">
    <source>
        <dbReference type="ARBA" id="ARBA00047761"/>
    </source>
</evidence>
<keyword evidence="5 9" id="KW-0539">Nucleus</keyword>
<dbReference type="PROSITE" id="PS50969">
    <property type="entry name" value="FCP1"/>
    <property type="match status" value="1"/>
</dbReference>
<dbReference type="InterPro" id="IPR004274">
    <property type="entry name" value="FCP1_dom"/>
</dbReference>
<evidence type="ECO:0000256" key="6">
    <source>
        <dbReference type="ARBA" id="ARBA00040602"/>
    </source>
</evidence>
<dbReference type="EMBL" id="LSMT01000343">
    <property type="protein sequence ID" value="PFX19809.1"/>
    <property type="molecule type" value="Genomic_DNA"/>
</dbReference>
<comment type="subcellular location">
    <subcellularLocation>
        <location evidence="1 9">Nucleus</location>
    </subcellularLocation>
</comment>
<gene>
    <name evidence="13" type="primary">Ctdp1</name>
    <name evidence="13" type="ORF">AWC38_SpisGene15742</name>
</gene>
<dbReference type="PANTHER" id="PTHR23081:SF36">
    <property type="entry name" value="RNA POLYMERASE II SUBUNIT A C-TERMINAL DOMAIN PHOSPHATASE"/>
    <property type="match status" value="1"/>
</dbReference>
<feature type="compositionally biased region" description="Low complexity" evidence="10">
    <location>
        <begin position="473"/>
        <end position="482"/>
    </location>
</feature>
<dbReference type="Gene3D" id="2.40.50.100">
    <property type="match status" value="1"/>
</dbReference>
<keyword evidence="14" id="KW-1185">Reference proteome</keyword>
<evidence type="ECO:0000256" key="2">
    <source>
        <dbReference type="ARBA" id="ARBA00013081"/>
    </source>
</evidence>
<dbReference type="PROSITE" id="PS50172">
    <property type="entry name" value="BRCT"/>
    <property type="match status" value="1"/>
</dbReference>
<dbReference type="CDD" id="cd07521">
    <property type="entry name" value="HAD_FCP1-like"/>
    <property type="match status" value="1"/>
</dbReference>
<evidence type="ECO:0000256" key="1">
    <source>
        <dbReference type="ARBA" id="ARBA00004123"/>
    </source>
</evidence>
<proteinExistence type="predicted"/>
<dbReference type="InterPro" id="IPR001357">
    <property type="entry name" value="BRCT_dom"/>
</dbReference>
<dbReference type="GO" id="GO:0008420">
    <property type="term" value="F:RNA polymerase II CTD heptapeptide repeat phosphatase activity"/>
    <property type="evidence" value="ECO:0007669"/>
    <property type="project" value="UniProtKB-UniRule"/>
</dbReference>